<evidence type="ECO:0000313" key="3">
    <source>
        <dbReference type="Proteomes" id="UP001286313"/>
    </source>
</evidence>
<reference evidence="2" key="1">
    <citation type="submission" date="2023-10" db="EMBL/GenBank/DDBJ databases">
        <title>Genome assemblies of two species of porcelain crab, Petrolisthes cinctipes and Petrolisthes manimaculis (Anomura: Porcellanidae).</title>
        <authorList>
            <person name="Angst P."/>
        </authorList>
    </citation>
    <scope>NUCLEOTIDE SEQUENCE</scope>
    <source>
        <strain evidence="2">PB745_01</strain>
        <tissue evidence="2">Gill</tissue>
    </source>
</reference>
<gene>
    <name evidence="2" type="ORF">Pcinc_038411</name>
</gene>
<protein>
    <submittedName>
        <fullName evidence="2">Uncharacterized protein</fullName>
    </submittedName>
</protein>
<evidence type="ECO:0000313" key="2">
    <source>
        <dbReference type="EMBL" id="KAK3855162.1"/>
    </source>
</evidence>
<comment type="caution">
    <text evidence="2">The sequence shown here is derived from an EMBL/GenBank/DDBJ whole genome shotgun (WGS) entry which is preliminary data.</text>
</comment>
<sequence length="134" mass="15865">MENLEEEQERENKGNNIMFNVSERLSVNDDREKCEEVSQKKLGVKDAKIKRIGRITTRKVYRPVIVDMNEVGMKCELVKRSKKLGMKCELVKRSKKLSNYDYQKTKIAPDLTKREREENDRLREELKDKTEDNG</sequence>
<dbReference type="Proteomes" id="UP001286313">
    <property type="component" value="Unassembled WGS sequence"/>
</dbReference>
<proteinExistence type="predicted"/>
<dbReference type="AlphaFoldDB" id="A0AAE1EK28"/>
<accession>A0AAE1EK28</accession>
<dbReference type="EMBL" id="JAWQEG010006324">
    <property type="protein sequence ID" value="KAK3855162.1"/>
    <property type="molecule type" value="Genomic_DNA"/>
</dbReference>
<name>A0AAE1EK28_PETCI</name>
<keyword evidence="3" id="KW-1185">Reference proteome</keyword>
<organism evidence="2 3">
    <name type="scientific">Petrolisthes cinctipes</name>
    <name type="common">Flat porcelain crab</name>
    <dbReference type="NCBI Taxonomy" id="88211"/>
    <lineage>
        <taxon>Eukaryota</taxon>
        <taxon>Metazoa</taxon>
        <taxon>Ecdysozoa</taxon>
        <taxon>Arthropoda</taxon>
        <taxon>Crustacea</taxon>
        <taxon>Multicrustacea</taxon>
        <taxon>Malacostraca</taxon>
        <taxon>Eumalacostraca</taxon>
        <taxon>Eucarida</taxon>
        <taxon>Decapoda</taxon>
        <taxon>Pleocyemata</taxon>
        <taxon>Anomura</taxon>
        <taxon>Galatheoidea</taxon>
        <taxon>Porcellanidae</taxon>
        <taxon>Petrolisthes</taxon>
    </lineage>
</organism>
<feature type="region of interest" description="Disordered" evidence="1">
    <location>
        <begin position="111"/>
        <end position="134"/>
    </location>
</feature>
<evidence type="ECO:0000256" key="1">
    <source>
        <dbReference type="SAM" id="MobiDB-lite"/>
    </source>
</evidence>